<evidence type="ECO:0000313" key="4">
    <source>
        <dbReference type="Proteomes" id="UP001597285"/>
    </source>
</evidence>
<sequence>MLRKLAVEKEAAFFERHSGIVFGALKKEGVLRSYPDYDDYVQQGLLKLVEAYETFPQDPEDPDHMYPFGGFAFRKIQWHIRDIRKKQKRVTQNESAWPEFMEENYPDTPTQFEADWLEMELFKDMLPLLTAKEQGYLIDAVVHQLSVTEIAQKNQVSRKTIYQWKKNIHKKLEHFLVFLKE</sequence>
<name>A0ABW4NKM9_9LACT</name>
<dbReference type="InterPro" id="IPR036388">
    <property type="entry name" value="WH-like_DNA-bd_sf"/>
</dbReference>
<dbReference type="InterPro" id="IPR007394">
    <property type="entry name" value="UPF0122"/>
</dbReference>
<dbReference type="Pfam" id="PF04297">
    <property type="entry name" value="UPF0122"/>
    <property type="match status" value="1"/>
</dbReference>
<evidence type="ECO:0000313" key="3">
    <source>
        <dbReference type="EMBL" id="MFD1798311.1"/>
    </source>
</evidence>
<gene>
    <name evidence="3" type="ORF">ACFSBK_00335</name>
</gene>
<proteinExistence type="inferred from homology"/>
<comment type="caution">
    <text evidence="3">The sequence shown here is derived from an EMBL/GenBank/DDBJ whole genome shotgun (WGS) entry which is preliminary data.</text>
</comment>
<dbReference type="InterPro" id="IPR013325">
    <property type="entry name" value="RNA_pol_sigma_r2"/>
</dbReference>
<dbReference type="InterPro" id="IPR013324">
    <property type="entry name" value="RNA_pol_sigma_r3/r4-like"/>
</dbReference>
<organism evidence="3 4">
    <name type="scientific">Carnobacterium antarcticum</name>
    <dbReference type="NCBI Taxonomy" id="2126436"/>
    <lineage>
        <taxon>Bacteria</taxon>
        <taxon>Bacillati</taxon>
        <taxon>Bacillota</taxon>
        <taxon>Bacilli</taxon>
        <taxon>Lactobacillales</taxon>
        <taxon>Carnobacteriaceae</taxon>
        <taxon>Carnobacterium</taxon>
    </lineage>
</organism>
<evidence type="ECO:0000256" key="1">
    <source>
        <dbReference type="ARBA" id="ARBA00008720"/>
    </source>
</evidence>
<dbReference type="RefSeq" id="WP_058918808.1">
    <property type="nucleotide sequence ID" value="NZ_JBHSQC010000011.1"/>
</dbReference>
<dbReference type="Gene3D" id="1.10.1740.10">
    <property type="match status" value="1"/>
</dbReference>
<protein>
    <submittedName>
        <fullName evidence="3">Sigma-70 family RNA polymerase sigma factor</fullName>
    </submittedName>
</protein>
<dbReference type="InterPro" id="IPR014284">
    <property type="entry name" value="RNA_pol_sigma-70_dom"/>
</dbReference>
<dbReference type="EMBL" id="JBHUFF010000002">
    <property type="protein sequence ID" value="MFD1798311.1"/>
    <property type="molecule type" value="Genomic_DNA"/>
</dbReference>
<dbReference type="SUPFAM" id="SSF88659">
    <property type="entry name" value="Sigma3 and sigma4 domains of RNA polymerase sigma factors"/>
    <property type="match status" value="1"/>
</dbReference>
<dbReference type="Proteomes" id="UP001597285">
    <property type="component" value="Unassembled WGS sequence"/>
</dbReference>
<evidence type="ECO:0000256" key="2">
    <source>
        <dbReference type="ARBA" id="ARBA00024764"/>
    </source>
</evidence>
<reference evidence="4" key="1">
    <citation type="journal article" date="2019" name="Int. J. Syst. Evol. Microbiol.">
        <title>The Global Catalogue of Microorganisms (GCM) 10K type strain sequencing project: providing services to taxonomists for standard genome sequencing and annotation.</title>
        <authorList>
            <consortium name="The Broad Institute Genomics Platform"/>
            <consortium name="The Broad Institute Genome Sequencing Center for Infectious Disease"/>
            <person name="Wu L."/>
            <person name="Ma J."/>
        </authorList>
    </citation>
    <scope>NUCLEOTIDE SEQUENCE [LARGE SCALE GENOMIC DNA]</scope>
    <source>
        <strain evidence="4">KCTC 42143</strain>
    </source>
</reference>
<accession>A0ABW4NKM9</accession>
<dbReference type="NCBIfam" id="TIGR02937">
    <property type="entry name" value="sigma70-ECF"/>
    <property type="match status" value="1"/>
</dbReference>
<comment type="similarity">
    <text evidence="1">Belongs to the UPF0122 family.</text>
</comment>
<dbReference type="Gene3D" id="1.10.10.10">
    <property type="entry name" value="Winged helix-like DNA-binding domain superfamily/Winged helix DNA-binding domain"/>
    <property type="match status" value="1"/>
</dbReference>
<dbReference type="SUPFAM" id="SSF88946">
    <property type="entry name" value="Sigma2 domain of RNA polymerase sigma factors"/>
    <property type="match status" value="1"/>
</dbReference>
<comment type="function">
    <text evidence="2">Might take part in the signal recognition particle (SRP) pathway. This is inferred from the conservation of its genetic proximity to ftsY/ffh. May be a regulatory protein.</text>
</comment>
<keyword evidence="4" id="KW-1185">Reference proteome</keyword>